<sequence>MKLNSKFVLLLLSLFAFSCSSSADVKIEEDQNSTENNCNLTSSKSTTSYINYFKINDGTLLNHISNNVGYEKTIDNDIALTSNGSYKFNFGIGDPTKGKYKIVHIWIDKNQDGDFNDPQELILSWNGENSTNDLQFSNKPIGIISQLGSTFLRIVMRSSNSPITSISPCSNFNDGEIEDYAVKIEPAPEPLSVLTPEVTHDLFTGSGTTFLTDGIPHTFRIPSLVTTKNGTLLAIGDGRLNSNADVPNRIDFYIKRSTDNGTTWGDSIVISNTMYGGDACTVVDKTTGRIFLFYAYSQFKNIFGSDGDPNSVNCLRSRYIYSDDDGLTWSDPVDLTADLYKPGDNSYWASGGTGIQLRNGTLVIPIAIVRSGVIYGGLLYSADHGQTWNRSATNSYDRFDENTIVELNDGRIMVNARNHYGTSNRLITYTSDLGSTWEPYHFDSILIDPICQGHITRYTSTLDGYDKNRILFSNPGNTSSRKNGTLRISYDEGQTWTHSKLYQEGDSNYSCIAILPNGKIGVLYEVNHSLLRFKRFNLEDLTDNMDTFINN</sequence>
<gene>
    <name evidence="7" type="ORF">GCM10022395_29870</name>
</gene>
<reference evidence="8" key="1">
    <citation type="journal article" date="2019" name="Int. J. Syst. Evol. Microbiol.">
        <title>The Global Catalogue of Microorganisms (GCM) 10K type strain sequencing project: providing services to taxonomists for standard genome sequencing and annotation.</title>
        <authorList>
            <consortium name="The Broad Institute Genomics Platform"/>
            <consortium name="The Broad Institute Genome Sequencing Center for Infectious Disease"/>
            <person name="Wu L."/>
            <person name="Ma J."/>
        </authorList>
    </citation>
    <scope>NUCLEOTIDE SEQUENCE [LARGE SCALE GENOMIC DNA]</scope>
    <source>
        <strain evidence="8">JCM 17111</strain>
    </source>
</reference>
<dbReference type="PANTHER" id="PTHR10628:SF30">
    <property type="entry name" value="EXO-ALPHA-SIALIDASE"/>
    <property type="match status" value="1"/>
</dbReference>
<feature type="domain" description="Sialidase" evidence="5">
    <location>
        <begin position="251"/>
        <end position="521"/>
    </location>
</feature>
<evidence type="ECO:0000259" key="6">
    <source>
        <dbReference type="Pfam" id="PF20009"/>
    </source>
</evidence>
<dbReference type="PANTHER" id="PTHR10628">
    <property type="entry name" value="SIALIDASE"/>
    <property type="match status" value="1"/>
</dbReference>
<dbReference type="CDD" id="cd15482">
    <property type="entry name" value="Sialidase_non-viral"/>
    <property type="match status" value="1"/>
</dbReference>
<dbReference type="InterPro" id="IPR036278">
    <property type="entry name" value="Sialidase_sf"/>
</dbReference>
<feature type="domain" description="GEVED" evidence="6">
    <location>
        <begin position="103"/>
        <end position="182"/>
    </location>
</feature>
<dbReference type="PROSITE" id="PS51257">
    <property type="entry name" value="PROKAR_LIPOPROTEIN"/>
    <property type="match status" value="1"/>
</dbReference>
<dbReference type="EMBL" id="BAABCY010000079">
    <property type="protein sequence ID" value="GAA3579276.1"/>
    <property type="molecule type" value="Genomic_DNA"/>
</dbReference>
<dbReference type="InterPro" id="IPR026856">
    <property type="entry name" value="Sialidase_fam"/>
</dbReference>
<dbReference type="Pfam" id="PF20009">
    <property type="entry name" value="GEVED"/>
    <property type="match status" value="1"/>
</dbReference>
<comment type="similarity">
    <text evidence="2">Belongs to the glycosyl hydrolase 33 family.</text>
</comment>
<proteinExistence type="inferred from homology"/>
<evidence type="ECO:0000256" key="3">
    <source>
        <dbReference type="ARBA" id="ARBA00012733"/>
    </source>
</evidence>
<dbReference type="Proteomes" id="UP001500954">
    <property type="component" value="Unassembled WGS sequence"/>
</dbReference>
<keyword evidence="4" id="KW-0732">Signal</keyword>
<evidence type="ECO:0000259" key="5">
    <source>
        <dbReference type="Pfam" id="PF13088"/>
    </source>
</evidence>
<evidence type="ECO:0000313" key="8">
    <source>
        <dbReference type="Proteomes" id="UP001500954"/>
    </source>
</evidence>
<accession>A0ABP6YBX5</accession>
<feature type="signal peptide" evidence="4">
    <location>
        <begin position="1"/>
        <end position="23"/>
    </location>
</feature>
<evidence type="ECO:0000256" key="1">
    <source>
        <dbReference type="ARBA" id="ARBA00000427"/>
    </source>
</evidence>
<dbReference type="InterPro" id="IPR011040">
    <property type="entry name" value="Sialidase"/>
</dbReference>
<feature type="chain" id="PRO_5046847551" description="exo-alpha-sialidase" evidence="4">
    <location>
        <begin position="24"/>
        <end position="551"/>
    </location>
</feature>
<dbReference type="RefSeq" id="WP_345007158.1">
    <property type="nucleotide sequence ID" value="NZ_BAABCY010000079.1"/>
</dbReference>
<comment type="catalytic activity">
    <reaction evidence="1">
        <text>Hydrolysis of alpha-(2-&gt;3)-, alpha-(2-&gt;6)-, alpha-(2-&gt;8)- glycosidic linkages of terminal sialic acid residues in oligosaccharides, glycoproteins, glycolipids, colominic acid and synthetic substrates.</text>
        <dbReference type="EC" id="3.2.1.18"/>
    </reaction>
</comment>
<dbReference type="Pfam" id="PF13088">
    <property type="entry name" value="BNR_2"/>
    <property type="match status" value="1"/>
</dbReference>
<dbReference type="Gene3D" id="2.120.10.10">
    <property type="match status" value="1"/>
</dbReference>
<comment type="caution">
    <text evidence="7">The sequence shown here is derived from an EMBL/GenBank/DDBJ whole genome shotgun (WGS) entry which is preliminary data.</text>
</comment>
<dbReference type="SUPFAM" id="SSF50939">
    <property type="entry name" value="Sialidases"/>
    <property type="match status" value="1"/>
</dbReference>
<evidence type="ECO:0000256" key="4">
    <source>
        <dbReference type="SAM" id="SignalP"/>
    </source>
</evidence>
<dbReference type="InterPro" id="IPR045474">
    <property type="entry name" value="GEVED"/>
</dbReference>
<evidence type="ECO:0000256" key="2">
    <source>
        <dbReference type="ARBA" id="ARBA00009348"/>
    </source>
</evidence>
<dbReference type="EC" id="3.2.1.18" evidence="3"/>
<keyword evidence="8" id="KW-1185">Reference proteome</keyword>
<evidence type="ECO:0000313" key="7">
    <source>
        <dbReference type="EMBL" id="GAA3579276.1"/>
    </source>
</evidence>
<name>A0ABP6YBX5_9FLAO</name>
<protein>
    <recommendedName>
        <fullName evidence="3">exo-alpha-sialidase</fullName>
        <ecNumber evidence="3">3.2.1.18</ecNumber>
    </recommendedName>
</protein>
<organism evidence="7 8">
    <name type="scientific">Snuella lapsa</name>
    <dbReference type="NCBI Taxonomy" id="870481"/>
    <lineage>
        <taxon>Bacteria</taxon>
        <taxon>Pseudomonadati</taxon>
        <taxon>Bacteroidota</taxon>
        <taxon>Flavobacteriia</taxon>
        <taxon>Flavobacteriales</taxon>
        <taxon>Flavobacteriaceae</taxon>
        <taxon>Snuella</taxon>
    </lineage>
</organism>